<evidence type="ECO:0000256" key="1">
    <source>
        <dbReference type="ARBA" id="ARBA00004123"/>
    </source>
</evidence>
<dbReference type="Gene3D" id="4.10.280.10">
    <property type="entry name" value="Helix-loop-helix DNA-binding domain"/>
    <property type="match status" value="1"/>
</dbReference>
<dbReference type="InterPro" id="IPR011598">
    <property type="entry name" value="bHLH_dom"/>
</dbReference>
<comment type="subcellular location">
    <subcellularLocation>
        <location evidence="1">Nucleus</location>
    </subcellularLocation>
</comment>
<keyword evidence="2" id="KW-0805">Transcription regulation</keyword>
<evidence type="ECO:0000313" key="7">
    <source>
        <dbReference type="EMBL" id="WOH10533.1"/>
    </source>
</evidence>
<evidence type="ECO:0000313" key="8">
    <source>
        <dbReference type="Proteomes" id="UP000077755"/>
    </source>
</evidence>
<name>A0AAF0XLZ4_DAUCS</name>
<protein>
    <recommendedName>
        <fullName evidence="6">BHLH domain-containing protein</fullName>
    </recommendedName>
</protein>
<evidence type="ECO:0000256" key="2">
    <source>
        <dbReference type="ARBA" id="ARBA00023015"/>
    </source>
</evidence>
<proteinExistence type="predicted"/>
<dbReference type="SUPFAM" id="SSF47459">
    <property type="entry name" value="HLH, helix-loop-helix DNA-binding domain"/>
    <property type="match status" value="1"/>
</dbReference>
<keyword evidence="4" id="KW-0539">Nucleus</keyword>
<dbReference type="GO" id="GO:0046983">
    <property type="term" value="F:protein dimerization activity"/>
    <property type="evidence" value="ECO:0007669"/>
    <property type="project" value="InterPro"/>
</dbReference>
<organism evidence="7 8">
    <name type="scientific">Daucus carota subsp. sativus</name>
    <name type="common">Carrot</name>
    <dbReference type="NCBI Taxonomy" id="79200"/>
    <lineage>
        <taxon>Eukaryota</taxon>
        <taxon>Viridiplantae</taxon>
        <taxon>Streptophyta</taxon>
        <taxon>Embryophyta</taxon>
        <taxon>Tracheophyta</taxon>
        <taxon>Spermatophyta</taxon>
        <taxon>Magnoliopsida</taxon>
        <taxon>eudicotyledons</taxon>
        <taxon>Gunneridae</taxon>
        <taxon>Pentapetalae</taxon>
        <taxon>asterids</taxon>
        <taxon>campanulids</taxon>
        <taxon>Apiales</taxon>
        <taxon>Apiaceae</taxon>
        <taxon>Apioideae</taxon>
        <taxon>Scandiceae</taxon>
        <taxon>Daucinae</taxon>
        <taxon>Daucus</taxon>
        <taxon>Daucus sect. Daucus</taxon>
    </lineage>
</organism>
<dbReference type="InterPro" id="IPR036638">
    <property type="entry name" value="HLH_DNA-bd_sf"/>
</dbReference>
<dbReference type="PANTHER" id="PTHR13935">
    <property type="entry name" value="ACHAETE-SCUTE TRANSCRIPTION FACTOR-RELATED"/>
    <property type="match status" value="1"/>
</dbReference>
<dbReference type="AlphaFoldDB" id="A0AAF0XLZ4"/>
<evidence type="ECO:0000256" key="5">
    <source>
        <dbReference type="SAM" id="MobiDB-lite"/>
    </source>
</evidence>
<dbReference type="GO" id="GO:0000981">
    <property type="term" value="F:DNA-binding transcription factor activity, RNA polymerase II-specific"/>
    <property type="evidence" value="ECO:0007669"/>
    <property type="project" value="TreeGrafter"/>
</dbReference>
<reference evidence="7" key="2">
    <citation type="submission" date="2022-03" db="EMBL/GenBank/DDBJ databases">
        <title>Draft title - Genomic analysis of global carrot germplasm unveils the trajectory of domestication and the origin of high carotenoid orange carrot.</title>
        <authorList>
            <person name="Iorizzo M."/>
            <person name="Ellison S."/>
            <person name="Senalik D."/>
            <person name="Macko-Podgorni A."/>
            <person name="Grzebelus D."/>
            <person name="Bostan H."/>
            <person name="Rolling W."/>
            <person name="Curaba J."/>
            <person name="Simon P."/>
        </authorList>
    </citation>
    <scope>NUCLEOTIDE SEQUENCE</scope>
    <source>
        <tissue evidence="7">Leaf</tissue>
    </source>
</reference>
<evidence type="ECO:0000259" key="6">
    <source>
        <dbReference type="PROSITE" id="PS50888"/>
    </source>
</evidence>
<evidence type="ECO:0000256" key="3">
    <source>
        <dbReference type="ARBA" id="ARBA00023163"/>
    </source>
</evidence>
<dbReference type="GO" id="GO:0000977">
    <property type="term" value="F:RNA polymerase II transcription regulatory region sequence-specific DNA binding"/>
    <property type="evidence" value="ECO:0007669"/>
    <property type="project" value="TreeGrafter"/>
</dbReference>
<dbReference type="PROSITE" id="PS50888">
    <property type="entry name" value="BHLH"/>
    <property type="match status" value="1"/>
</dbReference>
<dbReference type="EMBL" id="CP093349">
    <property type="protein sequence ID" value="WOH10533.1"/>
    <property type="molecule type" value="Genomic_DNA"/>
</dbReference>
<reference evidence="7" key="1">
    <citation type="journal article" date="2016" name="Nat. Genet.">
        <title>A high-quality carrot genome assembly provides new insights into carotenoid accumulation and asterid genome evolution.</title>
        <authorList>
            <person name="Iorizzo M."/>
            <person name="Ellison S."/>
            <person name="Senalik D."/>
            <person name="Zeng P."/>
            <person name="Satapoomin P."/>
            <person name="Huang J."/>
            <person name="Bowman M."/>
            <person name="Iovene M."/>
            <person name="Sanseverino W."/>
            <person name="Cavagnaro P."/>
            <person name="Yildiz M."/>
            <person name="Macko-Podgorni A."/>
            <person name="Moranska E."/>
            <person name="Grzebelus E."/>
            <person name="Grzebelus D."/>
            <person name="Ashrafi H."/>
            <person name="Zheng Z."/>
            <person name="Cheng S."/>
            <person name="Spooner D."/>
            <person name="Van Deynze A."/>
            <person name="Simon P."/>
        </authorList>
    </citation>
    <scope>NUCLEOTIDE SEQUENCE</scope>
    <source>
        <tissue evidence="7">Leaf</tissue>
    </source>
</reference>
<feature type="region of interest" description="Disordered" evidence="5">
    <location>
        <begin position="1"/>
        <end position="23"/>
    </location>
</feature>
<sequence>MNFSAAASPGSATRSKLDRKTVERNRRIHMKGLCLRLTSLVPPHYFNPSRELLSQQAQLDQTAAYIKELKERIDELKVKKQLLTPMSSSSHTSSPASSSFIVPVVELRELGSSNIEVVVVSGLAKNFRLCDVISVLQEEGTDVISINVSSVGDRVFHTLHAQVKVCRVGVDITRVWQRLQELMSLAYLCEDAQSY</sequence>
<feature type="domain" description="BHLH" evidence="6">
    <location>
        <begin position="14"/>
        <end position="69"/>
    </location>
</feature>
<dbReference type="Pfam" id="PF00010">
    <property type="entry name" value="HLH"/>
    <property type="match status" value="1"/>
</dbReference>
<accession>A0AAF0XLZ4</accession>
<gene>
    <name evidence="7" type="ORF">DCAR_0730002</name>
</gene>
<dbReference type="InterPro" id="IPR015660">
    <property type="entry name" value="MASH1/Ascl1a-like"/>
</dbReference>
<feature type="compositionally biased region" description="Polar residues" evidence="5">
    <location>
        <begin position="1"/>
        <end position="14"/>
    </location>
</feature>
<dbReference type="PANTHER" id="PTHR13935:SF46">
    <property type="entry name" value="TRANSCRIPTION FACTOR BHLH167-RELATED"/>
    <property type="match status" value="1"/>
</dbReference>
<dbReference type="GO" id="GO:0090575">
    <property type="term" value="C:RNA polymerase II transcription regulator complex"/>
    <property type="evidence" value="ECO:0007669"/>
    <property type="project" value="TreeGrafter"/>
</dbReference>
<keyword evidence="3" id="KW-0804">Transcription</keyword>
<evidence type="ECO:0000256" key="4">
    <source>
        <dbReference type="ARBA" id="ARBA00023242"/>
    </source>
</evidence>
<dbReference type="Proteomes" id="UP000077755">
    <property type="component" value="Chromosome 7"/>
</dbReference>
<keyword evidence="8" id="KW-1185">Reference proteome</keyword>